<reference evidence="3 4" key="1">
    <citation type="submission" date="2016-07" db="EMBL/GenBank/DDBJ databases">
        <title>Pervasive Adenine N6-methylation of Active Genes in Fungi.</title>
        <authorList>
            <consortium name="DOE Joint Genome Institute"/>
            <person name="Mondo S.J."/>
            <person name="Dannebaum R.O."/>
            <person name="Kuo R.C."/>
            <person name="Labutti K."/>
            <person name="Haridas S."/>
            <person name="Kuo A."/>
            <person name="Salamov A."/>
            <person name="Ahrendt S.R."/>
            <person name="Lipzen A."/>
            <person name="Sullivan W."/>
            <person name="Andreopoulos W.B."/>
            <person name="Clum A."/>
            <person name="Lindquist E."/>
            <person name="Daum C."/>
            <person name="Ramamoorthy G.K."/>
            <person name="Gryganskyi A."/>
            <person name="Culley D."/>
            <person name="Magnuson J.K."/>
            <person name="James T.Y."/>
            <person name="O'Malley M.A."/>
            <person name="Stajich J.E."/>
            <person name="Spatafora J.W."/>
            <person name="Visel A."/>
            <person name="Grigoriev I.V."/>
        </authorList>
    </citation>
    <scope>NUCLEOTIDE SEQUENCE [LARGE SCALE GENOMIC DNA]</scope>
    <source>
        <strain evidence="3 4">PL171</strain>
    </source>
</reference>
<organism evidence="3 4">
    <name type="scientific">Catenaria anguillulae PL171</name>
    <dbReference type="NCBI Taxonomy" id="765915"/>
    <lineage>
        <taxon>Eukaryota</taxon>
        <taxon>Fungi</taxon>
        <taxon>Fungi incertae sedis</taxon>
        <taxon>Blastocladiomycota</taxon>
        <taxon>Blastocladiomycetes</taxon>
        <taxon>Blastocladiales</taxon>
        <taxon>Catenariaceae</taxon>
        <taxon>Catenaria</taxon>
    </lineage>
</organism>
<feature type="region of interest" description="Disordered" evidence="1">
    <location>
        <begin position="47"/>
        <end position="70"/>
    </location>
</feature>
<feature type="signal peptide" evidence="2">
    <location>
        <begin position="1"/>
        <end position="25"/>
    </location>
</feature>
<name>A0A1Y2HF38_9FUNG</name>
<dbReference type="Proteomes" id="UP000193411">
    <property type="component" value="Unassembled WGS sequence"/>
</dbReference>
<sequence>MPIWNRTNAMLQTLCAFLLQVLVSALVTVLAAPGVDLVFHYFTQSPSPQPPNVNASQADDGKANDQPMQRPPSITAQVLRSPVRSNAHTDTSDSLLLLNLPVELIEAILFHLQPAHPGAILQFALTCTSALHISVPILYSSIRVSNLLLLPQLASTPSIASCVHSITASPKSTSHPGFGRIKQSIDRYRPHEELGIQPDTLPPDSQLDSYLHALTQLTMLANKLEKQCSPHDLESLPFPLLKRMALACPNVTSIDLSAMPMSATPHFITYGIRDLALILCKRKGCLHCPWFPFSSISLTRTSAAEAEADTEDESSVPLPDVYGIVGIDWGMRKRLSVVCIKSAPWLKQLRYPVDYCLIPVQELVPEDELLSGKWIVIDLPTTDGPNGLEHAG</sequence>
<dbReference type="AlphaFoldDB" id="A0A1Y2HF38"/>
<keyword evidence="2" id="KW-0732">Signal</keyword>
<feature type="compositionally biased region" description="Polar residues" evidence="1">
    <location>
        <begin position="47"/>
        <end position="57"/>
    </location>
</feature>
<comment type="caution">
    <text evidence="3">The sequence shown here is derived from an EMBL/GenBank/DDBJ whole genome shotgun (WGS) entry which is preliminary data.</text>
</comment>
<keyword evidence="4" id="KW-1185">Reference proteome</keyword>
<gene>
    <name evidence="3" type="ORF">BCR44DRAFT_90892</name>
</gene>
<proteinExistence type="predicted"/>
<evidence type="ECO:0008006" key="5">
    <source>
        <dbReference type="Google" id="ProtNLM"/>
    </source>
</evidence>
<accession>A0A1Y2HF38</accession>
<evidence type="ECO:0000313" key="4">
    <source>
        <dbReference type="Proteomes" id="UP000193411"/>
    </source>
</evidence>
<evidence type="ECO:0000256" key="1">
    <source>
        <dbReference type="SAM" id="MobiDB-lite"/>
    </source>
</evidence>
<dbReference type="EMBL" id="MCFL01000038">
    <property type="protein sequence ID" value="ORZ33165.1"/>
    <property type="molecule type" value="Genomic_DNA"/>
</dbReference>
<feature type="chain" id="PRO_5013345147" description="F-box domain-containing protein" evidence="2">
    <location>
        <begin position="26"/>
        <end position="392"/>
    </location>
</feature>
<evidence type="ECO:0000256" key="2">
    <source>
        <dbReference type="SAM" id="SignalP"/>
    </source>
</evidence>
<protein>
    <recommendedName>
        <fullName evidence="5">F-box domain-containing protein</fullName>
    </recommendedName>
</protein>
<evidence type="ECO:0000313" key="3">
    <source>
        <dbReference type="EMBL" id="ORZ33165.1"/>
    </source>
</evidence>